<protein>
    <recommendedName>
        <fullName evidence="5">SCF-associated factor 1</fullName>
    </recommendedName>
</protein>
<feature type="region of interest" description="Disordered" evidence="3">
    <location>
        <begin position="577"/>
        <end position="623"/>
    </location>
</feature>
<name>A0A1B9IAP3_9TREE</name>
<dbReference type="InterPro" id="IPR009091">
    <property type="entry name" value="RCC1/BLIP-II"/>
</dbReference>
<keyword evidence="1" id="KW-0677">Repeat</keyword>
<organism evidence="4">
    <name type="scientific">Kwoniella pini CBS 10737</name>
    <dbReference type="NCBI Taxonomy" id="1296096"/>
    <lineage>
        <taxon>Eukaryota</taxon>
        <taxon>Fungi</taxon>
        <taxon>Dikarya</taxon>
        <taxon>Basidiomycota</taxon>
        <taxon>Agaricomycotina</taxon>
        <taxon>Tremellomycetes</taxon>
        <taxon>Tremellales</taxon>
        <taxon>Cryptococcaceae</taxon>
        <taxon>Kwoniella</taxon>
    </lineage>
</organism>
<proteinExistence type="predicted"/>
<feature type="region of interest" description="Disordered" evidence="3">
    <location>
        <begin position="721"/>
        <end position="741"/>
    </location>
</feature>
<accession>A0A1B9IAP3</accession>
<dbReference type="EMBL" id="KI894008">
    <property type="protein sequence ID" value="OCF52481.1"/>
    <property type="molecule type" value="Genomic_DNA"/>
</dbReference>
<dbReference type="Pfam" id="PF13540">
    <property type="entry name" value="RCC1_2"/>
    <property type="match status" value="1"/>
</dbReference>
<dbReference type="AlphaFoldDB" id="A0A1B9IAP3"/>
<dbReference type="InterPro" id="IPR051210">
    <property type="entry name" value="Ub_ligase/GEF_domain"/>
</dbReference>
<sequence>MSQGPTLTDIPNEVVLDYLLPELQLSDITSLSASDPAFWRNKTLQDFTFPSTSHPFISNSNWWKRVYLGLLKPKSYVWGSSDNNRLGGAELNNNNKRFGRFIDLPSEINWINSKQGKNKNWSESLKDSLTFAISGITSSSTQISSNQDIFGDNDAGVVDLQAGGWSFTARQSDGSIWVWGQLDGSRPGFRLHSWDDKHCPCPHPTRIPVPCQAESISAGRRHLLILDSDNLIWELRAWGRAYHHTSSELTAPTGHGINRSPPHIIQLSTGWQHSAALTARGEIHVWYPFSDSYEQSLTLIGDLNGPVFDSEENKDERALKHGKVGEGVLITLPPIPTRPVRKDILAGDTREFEAKSQREENLEMAWAEYQSTRSLKLLEEEQRVVKIASGEDFLVALKKNGEVWLTVVKDGVAPKWQYMKYFSSPTITHLTAQFRSFTTYATPIKHSSKSAVYHTRLPDRIENVENILPDQLESLQNKGIIQIAIGDYHYAALNDKGEMFTWGQGDSGQLGRGRDRLGDEPTKVIFPQDQVDLKDNEGDEQEGSFVFSITAGGWHTGALVLGDLKSRKIPLEKQTKEIHNIEEDQEEESESGNWPRGLWNPFANNPNPAVPPTGPSNRGGGPVRAMPFYRVGFAGRGAHIGAGRGNATQDEGQDQSQEPGAGRGGPSIFRVGFAGRGANLVGAGRGYSSAASDGQAQDHSEGQAVLRGAAPIVRVGFAGRGANVTGRGRVSGNSESEDEGS</sequence>
<dbReference type="SUPFAM" id="SSF50985">
    <property type="entry name" value="RCC1/BLIP-II"/>
    <property type="match status" value="1"/>
</dbReference>
<dbReference type="PANTHER" id="PTHR22870:SF408">
    <property type="entry name" value="OS09G0560450 PROTEIN"/>
    <property type="match status" value="1"/>
</dbReference>
<reference evidence="4" key="2">
    <citation type="submission" date="2016-07" db="EMBL/GenBank/DDBJ databases">
        <title>Evolution of pathogenesis and genome organization in the Tremellales.</title>
        <authorList>
            <person name="Cuomo C."/>
            <person name="Litvintseva A."/>
            <person name="Heitman J."/>
            <person name="Chen Y."/>
            <person name="Sun S."/>
            <person name="Springer D."/>
            <person name="Dromer F."/>
            <person name="Young S."/>
            <person name="Zeng Q."/>
            <person name="Chapman S."/>
            <person name="Gujja S."/>
            <person name="Saif S."/>
            <person name="Birren B."/>
        </authorList>
    </citation>
    <scope>NUCLEOTIDE SEQUENCE</scope>
    <source>
        <strain evidence="4">CBS 10737</strain>
    </source>
</reference>
<dbReference type="STRING" id="1296096.A0A1B9IAP3"/>
<feature type="repeat" description="RCC1" evidence="2">
    <location>
        <begin position="497"/>
        <end position="562"/>
    </location>
</feature>
<dbReference type="PROSITE" id="PS00626">
    <property type="entry name" value="RCC1_2"/>
    <property type="match status" value="1"/>
</dbReference>
<evidence type="ECO:0000313" key="4">
    <source>
        <dbReference type="EMBL" id="OCF52481.1"/>
    </source>
</evidence>
<dbReference type="InterPro" id="IPR000408">
    <property type="entry name" value="Reg_chr_condens"/>
</dbReference>
<gene>
    <name evidence="4" type="ORF">I206_01771</name>
</gene>
<dbReference type="PANTHER" id="PTHR22870">
    <property type="entry name" value="REGULATOR OF CHROMOSOME CONDENSATION"/>
    <property type="match status" value="1"/>
</dbReference>
<feature type="repeat" description="RCC1" evidence="2">
    <location>
        <begin position="174"/>
        <end position="229"/>
    </location>
</feature>
<evidence type="ECO:0000256" key="3">
    <source>
        <dbReference type="SAM" id="MobiDB-lite"/>
    </source>
</evidence>
<dbReference type="PROSITE" id="PS50012">
    <property type="entry name" value="RCC1_3"/>
    <property type="match status" value="2"/>
</dbReference>
<dbReference type="Gene3D" id="2.130.10.30">
    <property type="entry name" value="Regulator of chromosome condensation 1/beta-lactamase-inhibitor protein II"/>
    <property type="match status" value="2"/>
</dbReference>
<reference evidence="4" key="1">
    <citation type="submission" date="2013-07" db="EMBL/GenBank/DDBJ databases">
        <title>The Genome Sequence of Cryptococcus pinus CBS10737.</title>
        <authorList>
            <consortium name="The Broad Institute Genome Sequencing Platform"/>
            <person name="Cuomo C."/>
            <person name="Litvintseva A."/>
            <person name="Chen Y."/>
            <person name="Heitman J."/>
            <person name="Sun S."/>
            <person name="Springer D."/>
            <person name="Dromer F."/>
            <person name="Young S.K."/>
            <person name="Zeng Q."/>
            <person name="Gargeya S."/>
            <person name="Fitzgerald M."/>
            <person name="Abouelleil A."/>
            <person name="Alvarado L."/>
            <person name="Berlin A.M."/>
            <person name="Chapman S.B."/>
            <person name="Dewar J."/>
            <person name="Goldberg J."/>
            <person name="Griggs A."/>
            <person name="Gujja S."/>
            <person name="Hansen M."/>
            <person name="Howarth C."/>
            <person name="Imamovic A."/>
            <person name="Larimer J."/>
            <person name="McCowan C."/>
            <person name="Murphy C."/>
            <person name="Pearson M."/>
            <person name="Priest M."/>
            <person name="Roberts A."/>
            <person name="Saif S."/>
            <person name="Shea T."/>
            <person name="Sykes S."/>
            <person name="Wortman J."/>
            <person name="Nusbaum C."/>
            <person name="Birren B."/>
        </authorList>
    </citation>
    <scope>NUCLEOTIDE SEQUENCE [LARGE SCALE GENOMIC DNA]</scope>
    <source>
        <strain evidence="4">CBS 10737</strain>
    </source>
</reference>
<evidence type="ECO:0008006" key="5">
    <source>
        <dbReference type="Google" id="ProtNLM"/>
    </source>
</evidence>
<evidence type="ECO:0000256" key="1">
    <source>
        <dbReference type="ARBA" id="ARBA00022737"/>
    </source>
</evidence>
<feature type="region of interest" description="Disordered" evidence="3">
    <location>
        <begin position="640"/>
        <end position="670"/>
    </location>
</feature>
<feature type="compositionally biased region" description="Polar residues" evidence="3">
    <location>
        <begin position="648"/>
        <end position="658"/>
    </location>
</feature>
<feature type="region of interest" description="Disordered" evidence="3">
    <location>
        <begin position="685"/>
        <end position="704"/>
    </location>
</feature>
<evidence type="ECO:0000256" key="2">
    <source>
        <dbReference type="PROSITE-ProRule" id="PRU00235"/>
    </source>
</evidence>
<dbReference type="OrthoDB" id="61110at2759"/>